<protein>
    <recommendedName>
        <fullName evidence="4">CARDB domain-containing protein</fullName>
    </recommendedName>
</protein>
<accession>A7I4C4</accession>
<evidence type="ECO:0000313" key="3">
    <source>
        <dbReference type="Proteomes" id="UP000002408"/>
    </source>
</evidence>
<dbReference type="PANTHER" id="PTHR35902:SF3">
    <property type="entry name" value="NPCBM-ASSOCIATED, NEW3 DOMAIN OF ALPHA-GALACTOSIDASE"/>
    <property type="match status" value="1"/>
</dbReference>
<feature type="transmembrane region" description="Helical" evidence="1">
    <location>
        <begin position="360"/>
        <end position="381"/>
    </location>
</feature>
<dbReference type="Proteomes" id="UP000002408">
    <property type="component" value="Chromosome"/>
</dbReference>
<dbReference type="PANTHER" id="PTHR35902">
    <property type="entry name" value="S-LAYER DOMAIN-LIKE PROTEIN-RELATED"/>
    <property type="match status" value="1"/>
</dbReference>
<keyword evidence="3" id="KW-1185">Reference proteome</keyword>
<proteinExistence type="predicted"/>
<sequence precursor="true">MKILIRLILLTLALLALTGEATALATSAEINAANNVYVSNVTYDPGSFFTGDAGTVTVAVTNGNANQSIVANHATFGFDNNFQLTSGSYDTSSTVGPLQTRTYTFSVITQSADGSYYPTFSLNIGDATSIYYRGLVKVDNTPIVATLIDKPDAFTPATKNTLSLQLANPREDDVKNVIVDVDGGSGADILPATQYIGVLSSGASTVVNFTVTPNVETTLNVTVKYDNGDNHHSVDLKIPVAFTTDKMQADPVMSNIVIALTNGTCDVTGDITNAGLSNANGVTVTSLSPAIPQEPDRNYVIGTLKPDDFGSFEITFTVPDGTTSVPLQLSYKDSDGNILSSVQNIDLTQTTAQPNSQPSMLPVLVVVIIAVIFVGGWYVYLRRHKE</sequence>
<reference evidence="3" key="1">
    <citation type="journal article" date="2015" name="Microbiology">
        <title>Genome of Methanoregula boonei 6A8 reveals adaptations to oligotrophic peatland environments.</title>
        <authorList>
            <person name="Braeuer S."/>
            <person name="Cadillo-Quiroz H."/>
            <person name="Kyrpides N."/>
            <person name="Woyke T."/>
            <person name="Goodwin L."/>
            <person name="Detter C."/>
            <person name="Podell S."/>
            <person name="Yavitt J.B."/>
            <person name="Zinder S.H."/>
        </authorList>
    </citation>
    <scope>NUCLEOTIDE SEQUENCE [LARGE SCALE GENOMIC DNA]</scope>
    <source>
        <strain evidence="3">DSM 21154 / JCM 14090 / 6A8</strain>
    </source>
</reference>
<dbReference type="eggNOG" id="arCOG04400">
    <property type="taxonomic scope" value="Archaea"/>
</dbReference>
<keyword evidence="1" id="KW-1133">Transmembrane helix</keyword>
<dbReference type="RefSeq" id="WP_011991073.1">
    <property type="nucleotide sequence ID" value="NC_009712.1"/>
</dbReference>
<dbReference type="KEGG" id="mbn:Mboo_0061"/>
<evidence type="ECO:0000313" key="2">
    <source>
        <dbReference type="EMBL" id="ABS54585.1"/>
    </source>
</evidence>
<gene>
    <name evidence="2" type="ordered locus">Mboo_0061</name>
</gene>
<dbReference type="OrthoDB" id="65070at2157"/>
<dbReference type="STRING" id="456442.Mboo_0061"/>
<dbReference type="HOGENOM" id="CLU_048387_0_0_2"/>
<dbReference type="AlphaFoldDB" id="A7I4C4"/>
<organism evidence="2 3">
    <name type="scientific">Methanoregula boonei (strain DSM 21154 / JCM 14090 / 6A8)</name>
    <dbReference type="NCBI Taxonomy" id="456442"/>
    <lineage>
        <taxon>Archaea</taxon>
        <taxon>Methanobacteriati</taxon>
        <taxon>Methanobacteriota</taxon>
        <taxon>Stenosarchaea group</taxon>
        <taxon>Methanomicrobia</taxon>
        <taxon>Methanomicrobiales</taxon>
        <taxon>Methanoregulaceae</taxon>
        <taxon>Methanoregula</taxon>
    </lineage>
</organism>
<dbReference type="EMBL" id="CP000780">
    <property type="protein sequence ID" value="ABS54585.1"/>
    <property type="molecule type" value="Genomic_DNA"/>
</dbReference>
<evidence type="ECO:0008006" key="4">
    <source>
        <dbReference type="Google" id="ProtNLM"/>
    </source>
</evidence>
<keyword evidence="1" id="KW-0472">Membrane</keyword>
<keyword evidence="1" id="KW-0812">Transmembrane</keyword>
<name>A7I4C4_METB6</name>
<evidence type="ECO:0000256" key="1">
    <source>
        <dbReference type="SAM" id="Phobius"/>
    </source>
</evidence>
<dbReference type="GeneID" id="5410270"/>